<evidence type="ECO:0000313" key="2">
    <source>
        <dbReference type="Proteomes" id="UP001054252"/>
    </source>
</evidence>
<sequence>MCQLDMSGDQATPAYVPKLSFSGEYVFSVMFWKLTPIINLGRCCNAGLFSLHEALQPSI</sequence>
<proteinExistence type="predicted"/>
<name>A0AAV5JHT8_9ROSI</name>
<organism evidence="1 2">
    <name type="scientific">Rubroshorea leprosula</name>
    <dbReference type="NCBI Taxonomy" id="152421"/>
    <lineage>
        <taxon>Eukaryota</taxon>
        <taxon>Viridiplantae</taxon>
        <taxon>Streptophyta</taxon>
        <taxon>Embryophyta</taxon>
        <taxon>Tracheophyta</taxon>
        <taxon>Spermatophyta</taxon>
        <taxon>Magnoliopsida</taxon>
        <taxon>eudicotyledons</taxon>
        <taxon>Gunneridae</taxon>
        <taxon>Pentapetalae</taxon>
        <taxon>rosids</taxon>
        <taxon>malvids</taxon>
        <taxon>Malvales</taxon>
        <taxon>Dipterocarpaceae</taxon>
        <taxon>Rubroshorea</taxon>
    </lineage>
</organism>
<comment type="caution">
    <text evidence="1">The sequence shown here is derived from an EMBL/GenBank/DDBJ whole genome shotgun (WGS) entry which is preliminary data.</text>
</comment>
<keyword evidence="2" id="KW-1185">Reference proteome</keyword>
<accession>A0AAV5JHT8</accession>
<dbReference type="AlphaFoldDB" id="A0AAV5JHT8"/>
<dbReference type="Proteomes" id="UP001054252">
    <property type="component" value="Unassembled WGS sequence"/>
</dbReference>
<gene>
    <name evidence="1" type="ORF">SLEP1_g22235</name>
</gene>
<dbReference type="EMBL" id="BPVZ01000033">
    <property type="protein sequence ID" value="GKV10934.1"/>
    <property type="molecule type" value="Genomic_DNA"/>
</dbReference>
<protein>
    <submittedName>
        <fullName evidence="1">Uncharacterized protein</fullName>
    </submittedName>
</protein>
<reference evidence="1 2" key="1">
    <citation type="journal article" date="2021" name="Commun. Biol.">
        <title>The genome of Shorea leprosula (Dipterocarpaceae) highlights the ecological relevance of drought in aseasonal tropical rainforests.</title>
        <authorList>
            <person name="Ng K.K.S."/>
            <person name="Kobayashi M.J."/>
            <person name="Fawcett J.A."/>
            <person name="Hatakeyama M."/>
            <person name="Paape T."/>
            <person name="Ng C.H."/>
            <person name="Ang C.C."/>
            <person name="Tnah L.H."/>
            <person name="Lee C.T."/>
            <person name="Nishiyama T."/>
            <person name="Sese J."/>
            <person name="O'Brien M.J."/>
            <person name="Copetti D."/>
            <person name="Mohd Noor M.I."/>
            <person name="Ong R.C."/>
            <person name="Putra M."/>
            <person name="Sireger I.Z."/>
            <person name="Indrioko S."/>
            <person name="Kosugi Y."/>
            <person name="Izuno A."/>
            <person name="Isagi Y."/>
            <person name="Lee S.L."/>
            <person name="Shimizu K.K."/>
        </authorList>
    </citation>
    <scope>NUCLEOTIDE SEQUENCE [LARGE SCALE GENOMIC DNA]</scope>
    <source>
        <strain evidence="1">214</strain>
    </source>
</reference>
<evidence type="ECO:0000313" key="1">
    <source>
        <dbReference type="EMBL" id="GKV10934.1"/>
    </source>
</evidence>